<protein>
    <submittedName>
        <fullName evidence="3">Dehydrogenase</fullName>
    </submittedName>
</protein>
<gene>
    <name evidence="3" type="ORF">J2T22_002833</name>
</gene>
<evidence type="ECO:0000313" key="3">
    <source>
        <dbReference type="EMBL" id="MDQ0119638.1"/>
    </source>
</evidence>
<proteinExistence type="predicted"/>
<dbReference type="PANTHER" id="PTHR43818:SF11">
    <property type="entry name" value="BCDNA.GH03377"/>
    <property type="match status" value="1"/>
</dbReference>
<dbReference type="EMBL" id="JAUSSY010000009">
    <property type="protein sequence ID" value="MDQ0119638.1"/>
    <property type="molecule type" value="Genomic_DNA"/>
</dbReference>
<sequence length="365" mass="38584">MNLSHIAAPADRPLGVGILGAGPVTQAIHLPALARLRDSLEVRHIMDVDPAVASSVAARVGAASSTSLEALLGDPGVDIVAICSPHHFHADQVIAACRAGKKAVLCEKPFAMNGEEAARIAEVSAATGVPIVVGAMHTFDPGWLAAEQNWGDLPAQAHTIRSSIVLPPNARFEDFATEIITRPTTGTPDYADVEVIKAMMQGGIMGLAIHDLPLVRRFTPDFDEIEVLQARHVRPFGYAISLRTPTRVIELRAVMNSTWKPEWTFEAIGDDSALRVDFTPSYVQAGSAVATFSRGSETSTFGPYGHNGYEGEWRELAELARGTRPAPSAQALIDDLTFALAISAATVQDVATGHAAATETAGATA</sequence>
<name>A0ABT9UJ22_9MICC</name>
<evidence type="ECO:0000313" key="4">
    <source>
        <dbReference type="Proteomes" id="UP001226389"/>
    </source>
</evidence>
<dbReference type="SUPFAM" id="SSF51735">
    <property type="entry name" value="NAD(P)-binding Rossmann-fold domains"/>
    <property type="match status" value="1"/>
</dbReference>
<dbReference type="PANTHER" id="PTHR43818">
    <property type="entry name" value="BCDNA.GH03377"/>
    <property type="match status" value="1"/>
</dbReference>
<reference evidence="3 4" key="1">
    <citation type="submission" date="2023-07" db="EMBL/GenBank/DDBJ databases">
        <title>Sorghum-associated microbial communities from plants grown in Nebraska, USA.</title>
        <authorList>
            <person name="Schachtman D."/>
        </authorList>
    </citation>
    <scope>NUCLEOTIDE SEQUENCE [LARGE SCALE GENOMIC DNA]</scope>
    <source>
        <strain evidence="3 4">DS994</strain>
    </source>
</reference>
<dbReference type="Proteomes" id="UP001226389">
    <property type="component" value="Unassembled WGS sequence"/>
</dbReference>
<dbReference type="InterPro" id="IPR000683">
    <property type="entry name" value="Gfo/Idh/MocA-like_OxRdtase_N"/>
</dbReference>
<dbReference type="Pfam" id="PF01408">
    <property type="entry name" value="GFO_IDH_MocA"/>
    <property type="match status" value="1"/>
</dbReference>
<evidence type="ECO:0000256" key="1">
    <source>
        <dbReference type="ARBA" id="ARBA00023002"/>
    </source>
</evidence>
<comment type="caution">
    <text evidence="3">The sequence shown here is derived from an EMBL/GenBank/DDBJ whole genome shotgun (WGS) entry which is preliminary data.</text>
</comment>
<dbReference type="Gene3D" id="3.40.50.720">
    <property type="entry name" value="NAD(P)-binding Rossmann-like Domain"/>
    <property type="match status" value="1"/>
</dbReference>
<keyword evidence="1" id="KW-0560">Oxidoreductase</keyword>
<organism evidence="3 4">
    <name type="scientific">Pseudarthrobacter defluvii</name>
    <dbReference type="NCBI Taxonomy" id="410837"/>
    <lineage>
        <taxon>Bacteria</taxon>
        <taxon>Bacillati</taxon>
        <taxon>Actinomycetota</taxon>
        <taxon>Actinomycetes</taxon>
        <taxon>Micrococcales</taxon>
        <taxon>Micrococcaceae</taxon>
        <taxon>Pseudarthrobacter</taxon>
    </lineage>
</organism>
<evidence type="ECO:0000259" key="2">
    <source>
        <dbReference type="Pfam" id="PF01408"/>
    </source>
</evidence>
<dbReference type="InterPro" id="IPR050463">
    <property type="entry name" value="Gfo/Idh/MocA_oxidrdct_glycsds"/>
</dbReference>
<dbReference type="Gene3D" id="3.30.360.10">
    <property type="entry name" value="Dihydrodipicolinate Reductase, domain 2"/>
    <property type="match status" value="1"/>
</dbReference>
<feature type="domain" description="Gfo/Idh/MocA-like oxidoreductase N-terminal" evidence="2">
    <location>
        <begin position="15"/>
        <end position="134"/>
    </location>
</feature>
<keyword evidence="4" id="KW-1185">Reference proteome</keyword>
<dbReference type="InterPro" id="IPR036291">
    <property type="entry name" value="NAD(P)-bd_dom_sf"/>
</dbReference>
<accession>A0ABT9UJ22</accession>